<evidence type="ECO:0000259" key="1">
    <source>
        <dbReference type="Pfam" id="PF22308"/>
    </source>
</evidence>
<organism evidence="2 3">
    <name type="scientific">Azospirillum griseum</name>
    <dbReference type="NCBI Taxonomy" id="2496639"/>
    <lineage>
        <taxon>Bacteria</taxon>
        <taxon>Pseudomonadati</taxon>
        <taxon>Pseudomonadota</taxon>
        <taxon>Alphaproteobacteria</taxon>
        <taxon>Rhodospirillales</taxon>
        <taxon>Azospirillaceae</taxon>
        <taxon>Azospirillum</taxon>
    </lineage>
</organism>
<protein>
    <recommendedName>
        <fullName evidence="1">DUF6969 domain-containing protein</fullName>
    </recommendedName>
</protein>
<keyword evidence="3" id="KW-1185">Reference proteome</keyword>
<reference evidence="2 3" key="1">
    <citation type="submission" date="2018-12" db="EMBL/GenBank/DDBJ databases">
        <authorList>
            <person name="Yang Y."/>
        </authorList>
    </citation>
    <scope>NUCLEOTIDE SEQUENCE [LARGE SCALE GENOMIC DNA]</scope>
    <source>
        <strain evidence="2 3">L-25-5w-1</strain>
    </source>
</reference>
<dbReference type="RefSeq" id="WP_126620514.1">
    <property type="nucleotide sequence ID" value="NZ_JBHUCY010000007.1"/>
</dbReference>
<sequence>MSDLTGLSREELESLAEAGREVRTCQRVLAKTGDTVVGELLRGHGTLHEWRHYPPGDVYDAEHHAQYYYHVHPDDDRPRGEHGHFHSFLRPHGMPSGIQPAPLSDFVPPENDNDALSHLIGVAVDGAGQAVRLFTTNRWVTGETWYAADDVIAMLDGFIVDHARPSWPTNRWITGLVRLFRPQIVRLLRERDAVIQDWADQHPGAYVYEDRGLDIASQCAISVEEQIAEVDMLLRGTRRRRPILPHPLRFDDEDSAAMTIPGDPPHSFR</sequence>
<dbReference type="OrthoDB" id="6115415at2"/>
<comment type="caution">
    <text evidence="2">The sequence shown here is derived from an EMBL/GenBank/DDBJ whole genome shotgun (WGS) entry which is preliminary data.</text>
</comment>
<feature type="domain" description="DUF6969" evidence="1">
    <location>
        <begin position="17"/>
        <end position="221"/>
    </location>
</feature>
<evidence type="ECO:0000313" key="3">
    <source>
        <dbReference type="Proteomes" id="UP000277007"/>
    </source>
</evidence>
<accession>A0A3S0HWI5</accession>
<dbReference type="AlphaFoldDB" id="A0A3S0HWI5"/>
<name>A0A3S0HWI5_9PROT</name>
<proteinExistence type="predicted"/>
<dbReference type="Proteomes" id="UP000277007">
    <property type="component" value="Unassembled WGS sequence"/>
</dbReference>
<gene>
    <name evidence="2" type="ORF">EJ903_24725</name>
</gene>
<dbReference type="Pfam" id="PF22308">
    <property type="entry name" value="DUF6969"/>
    <property type="match status" value="1"/>
</dbReference>
<dbReference type="EMBL" id="RXMA01000046">
    <property type="protein sequence ID" value="RTR13408.1"/>
    <property type="molecule type" value="Genomic_DNA"/>
</dbReference>
<dbReference type="InterPro" id="IPR054242">
    <property type="entry name" value="DUF6969"/>
</dbReference>
<evidence type="ECO:0000313" key="2">
    <source>
        <dbReference type="EMBL" id="RTR13408.1"/>
    </source>
</evidence>